<dbReference type="EnsemblPlants" id="AUR62031919-RA">
    <property type="protein sequence ID" value="AUR62031919-RA:cds"/>
    <property type="gene ID" value="AUR62031919"/>
</dbReference>
<organism evidence="2 3">
    <name type="scientific">Chenopodium quinoa</name>
    <name type="common">Quinoa</name>
    <dbReference type="NCBI Taxonomy" id="63459"/>
    <lineage>
        <taxon>Eukaryota</taxon>
        <taxon>Viridiplantae</taxon>
        <taxon>Streptophyta</taxon>
        <taxon>Embryophyta</taxon>
        <taxon>Tracheophyta</taxon>
        <taxon>Spermatophyta</taxon>
        <taxon>Magnoliopsida</taxon>
        <taxon>eudicotyledons</taxon>
        <taxon>Gunneridae</taxon>
        <taxon>Pentapetalae</taxon>
        <taxon>Caryophyllales</taxon>
        <taxon>Chenopodiaceae</taxon>
        <taxon>Chenopodioideae</taxon>
        <taxon>Atripliceae</taxon>
        <taxon>Chenopodium</taxon>
    </lineage>
</organism>
<keyword evidence="3" id="KW-1185">Reference proteome</keyword>
<evidence type="ECO:0000256" key="1">
    <source>
        <dbReference type="SAM" id="SignalP"/>
    </source>
</evidence>
<reference evidence="2" key="1">
    <citation type="journal article" date="2017" name="Nature">
        <title>The genome of Chenopodium quinoa.</title>
        <authorList>
            <person name="Jarvis D.E."/>
            <person name="Ho Y.S."/>
            <person name="Lightfoot D.J."/>
            <person name="Schmoeckel S.M."/>
            <person name="Li B."/>
            <person name="Borm T.J.A."/>
            <person name="Ohyanagi H."/>
            <person name="Mineta K."/>
            <person name="Michell C.T."/>
            <person name="Saber N."/>
            <person name="Kharbatia N.M."/>
            <person name="Rupper R.R."/>
            <person name="Sharp A.R."/>
            <person name="Dally N."/>
            <person name="Boughton B.A."/>
            <person name="Woo Y.H."/>
            <person name="Gao G."/>
            <person name="Schijlen E.G.W.M."/>
            <person name="Guo X."/>
            <person name="Momin A.A."/>
            <person name="Negrao S."/>
            <person name="Al-Babili S."/>
            <person name="Gehring C."/>
            <person name="Roessner U."/>
            <person name="Jung C."/>
            <person name="Murphy K."/>
            <person name="Arold S.T."/>
            <person name="Gojobori T."/>
            <person name="van der Linden C.G."/>
            <person name="van Loo E.N."/>
            <person name="Jellen E.N."/>
            <person name="Maughan P.J."/>
            <person name="Tester M."/>
        </authorList>
    </citation>
    <scope>NUCLEOTIDE SEQUENCE [LARGE SCALE GENOMIC DNA]</scope>
    <source>
        <strain evidence="2">cv. PI 614886</strain>
    </source>
</reference>
<evidence type="ECO:0000313" key="3">
    <source>
        <dbReference type="Proteomes" id="UP000596660"/>
    </source>
</evidence>
<sequence length="105" mass="11208">MENKASSKTIMLVTLATFALVLMLQIHTGEGACPAAYDDPCTIPNTLCCPTDPTLHCVEVADMVYKCKDDPICEDHAGHECYPGYFDCCPGLTCATNQGGGLTCQ</sequence>
<evidence type="ECO:0000313" key="2">
    <source>
        <dbReference type="EnsemblPlants" id="AUR62031919-RA:cds"/>
    </source>
</evidence>
<proteinExistence type="predicted"/>
<name>A0A803MLV7_CHEQI</name>
<keyword evidence="1" id="KW-0732">Signal</keyword>
<dbReference type="Gramene" id="AUR62031919-RA">
    <property type="protein sequence ID" value="AUR62031919-RA:cds"/>
    <property type="gene ID" value="AUR62031919"/>
</dbReference>
<feature type="chain" id="PRO_5030612945" evidence="1">
    <location>
        <begin position="32"/>
        <end position="105"/>
    </location>
</feature>
<accession>A0A803MLV7</accession>
<protein>
    <submittedName>
        <fullName evidence="2">Uncharacterized protein</fullName>
    </submittedName>
</protein>
<reference evidence="2" key="2">
    <citation type="submission" date="2021-03" db="UniProtKB">
        <authorList>
            <consortium name="EnsemblPlants"/>
        </authorList>
    </citation>
    <scope>IDENTIFICATION</scope>
</reference>
<dbReference type="Proteomes" id="UP000596660">
    <property type="component" value="Unplaced"/>
</dbReference>
<feature type="signal peptide" evidence="1">
    <location>
        <begin position="1"/>
        <end position="31"/>
    </location>
</feature>
<dbReference type="AlphaFoldDB" id="A0A803MLV7"/>